<evidence type="ECO:0000256" key="1">
    <source>
        <dbReference type="SAM" id="MobiDB-lite"/>
    </source>
</evidence>
<comment type="caution">
    <text evidence="2">The sequence shown here is derived from an EMBL/GenBank/DDBJ whole genome shotgun (WGS) entry which is preliminary data.</text>
</comment>
<sequence length="354" mass="40232">MTDQLTAPHLPGPWRTLLDEARRYPSPHNSQPITVRVHDDRRADLFYDLDRGLPAENFGIPFAHVCVGVYLESLATVAAAHGWAVHEDLRLTEMDFDSPRRQHLLGHLELAPVPVTTEAREQSEAFHRRRTSRRPYDRRPVDPRDTAEVAAIAAAMGQEFGRTGERGLVDDLIRVNQETLFDDLRDDAVHAEILAWIRTSTRQAAATRDGLSAETMLIPGPLLRVAMRHRWLWDLPVIGGVFRRAYLATMRGVRELGWLTGPFETPRDHVEAGRCFLRIWLALTRHGVYLHPFGTVITNPRSHAAFVERAGIDESGGRMAWMLFRYGTGQEPPRAWRRRLDAMLLDRDAATVAR</sequence>
<name>A0ABP9C7M4_9PSEU</name>
<dbReference type="Proteomes" id="UP001500928">
    <property type="component" value="Unassembled WGS sequence"/>
</dbReference>
<evidence type="ECO:0000313" key="3">
    <source>
        <dbReference type="Proteomes" id="UP001500928"/>
    </source>
</evidence>
<dbReference type="EMBL" id="BAABHO010000049">
    <property type="protein sequence ID" value="GAA4804782.1"/>
    <property type="molecule type" value="Genomic_DNA"/>
</dbReference>
<reference evidence="3" key="1">
    <citation type="journal article" date="2019" name="Int. J. Syst. Evol. Microbiol.">
        <title>The Global Catalogue of Microorganisms (GCM) 10K type strain sequencing project: providing services to taxonomists for standard genome sequencing and annotation.</title>
        <authorList>
            <consortium name="The Broad Institute Genomics Platform"/>
            <consortium name="The Broad Institute Genome Sequencing Center for Infectious Disease"/>
            <person name="Wu L."/>
            <person name="Ma J."/>
        </authorList>
    </citation>
    <scope>NUCLEOTIDE SEQUENCE [LARGE SCALE GENOMIC DNA]</scope>
    <source>
        <strain evidence="3">JCM 17979</strain>
    </source>
</reference>
<dbReference type="InterPro" id="IPR000415">
    <property type="entry name" value="Nitroreductase-like"/>
</dbReference>
<evidence type="ECO:0000313" key="2">
    <source>
        <dbReference type="EMBL" id="GAA4804782.1"/>
    </source>
</evidence>
<dbReference type="Gene3D" id="3.40.109.10">
    <property type="entry name" value="NADH Oxidase"/>
    <property type="match status" value="1"/>
</dbReference>
<proteinExistence type="predicted"/>
<accession>A0ABP9C7M4</accession>
<organism evidence="2 3">
    <name type="scientific">Actinomycetospora chlora</name>
    <dbReference type="NCBI Taxonomy" id="663608"/>
    <lineage>
        <taxon>Bacteria</taxon>
        <taxon>Bacillati</taxon>
        <taxon>Actinomycetota</taxon>
        <taxon>Actinomycetes</taxon>
        <taxon>Pseudonocardiales</taxon>
        <taxon>Pseudonocardiaceae</taxon>
        <taxon>Actinomycetospora</taxon>
    </lineage>
</organism>
<protein>
    <submittedName>
        <fullName evidence="2">Uncharacterized protein</fullName>
    </submittedName>
</protein>
<keyword evidence="3" id="KW-1185">Reference proteome</keyword>
<feature type="region of interest" description="Disordered" evidence="1">
    <location>
        <begin position="118"/>
        <end position="141"/>
    </location>
</feature>
<dbReference type="RefSeq" id="WP_345421488.1">
    <property type="nucleotide sequence ID" value="NZ_BAABHO010000049.1"/>
</dbReference>
<gene>
    <name evidence="2" type="ORF">GCM10023200_47680</name>
</gene>